<dbReference type="EMBL" id="JAPWTJ010000082">
    <property type="protein sequence ID" value="KAJ8983288.1"/>
    <property type="molecule type" value="Genomic_DNA"/>
</dbReference>
<protein>
    <submittedName>
        <fullName evidence="1">Uncharacterized protein</fullName>
    </submittedName>
</protein>
<reference evidence="1" key="1">
    <citation type="journal article" date="2023" name="Insect Mol. Biol.">
        <title>Genome sequencing provides insights into the evolution of gene families encoding plant cell wall-degrading enzymes in longhorned beetles.</title>
        <authorList>
            <person name="Shin N.R."/>
            <person name="Okamura Y."/>
            <person name="Kirsch R."/>
            <person name="Pauchet Y."/>
        </authorList>
    </citation>
    <scope>NUCLEOTIDE SEQUENCE</scope>
    <source>
        <strain evidence="1">MMC_N1</strain>
    </source>
</reference>
<keyword evidence="2" id="KW-1185">Reference proteome</keyword>
<proteinExistence type="predicted"/>
<name>A0ABQ9K116_9CUCU</name>
<sequence length="99" mass="11171">MGYRTIEEKKREYSLVAKIYKSRPGHKTVAIYQLRAPLSEYLSTSVNMGLGLSHDGDRKNGNDCGDEALEGSVMAPMVAATFSKFSWSQCSKREFRKKM</sequence>
<accession>A0ABQ9K116</accession>
<gene>
    <name evidence="1" type="ORF">NQ317_010538</name>
</gene>
<organism evidence="1 2">
    <name type="scientific">Molorchus minor</name>
    <dbReference type="NCBI Taxonomy" id="1323400"/>
    <lineage>
        <taxon>Eukaryota</taxon>
        <taxon>Metazoa</taxon>
        <taxon>Ecdysozoa</taxon>
        <taxon>Arthropoda</taxon>
        <taxon>Hexapoda</taxon>
        <taxon>Insecta</taxon>
        <taxon>Pterygota</taxon>
        <taxon>Neoptera</taxon>
        <taxon>Endopterygota</taxon>
        <taxon>Coleoptera</taxon>
        <taxon>Polyphaga</taxon>
        <taxon>Cucujiformia</taxon>
        <taxon>Chrysomeloidea</taxon>
        <taxon>Cerambycidae</taxon>
        <taxon>Lamiinae</taxon>
        <taxon>Monochamini</taxon>
        <taxon>Molorchus</taxon>
    </lineage>
</organism>
<dbReference type="Gene3D" id="3.40.390.10">
    <property type="entry name" value="Collagenase (Catalytic Domain)"/>
    <property type="match status" value="1"/>
</dbReference>
<dbReference type="Proteomes" id="UP001162164">
    <property type="component" value="Unassembled WGS sequence"/>
</dbReference>
<dbReference type="SUPFAM" id="SSF55486">
    <property type="entry name" value="Metalloproteases ('zincins'), catalytic domain"/>
    <property type="match status" value="1"/>
</dbReference>
<comment type="caution">
    <text evidence="1">The sequence shown here is derived from an EMBL/GenBank/DDBJ whole genome shotgun (WGS) entry which is preliminary data.</text>
</comment>
<evidence type="ECO:0000313" key="2">
    <source>
        <dbReference type="Proteomes" id="UP001162164"/>
    </source>
</evidence>
<dbReference type="InterPro" id="IPR024079">
    <property type="entry name" value="MetalloPept_cat_dom_sf"/>
</dbReference>
<evidence type="ECO:0000313" key="1">
    <source>
        <dbReference type="EMBL" id="KAJ8983288.1"/>
    </source>
</evidence>